<feature type="region of interest" description="VHIID" evidence="5">
    <location>
        <begin position="239"/>
        <end position="304"/>
    </location>
</feature>
<evidence type="ECO:0000313" key="8">
    <source>
        <dbReference type="Proteomes" id="UP001341840"/>
    </source>
</evidence>
<comment type="caution">
    <text evidence="5">Lacks conserved residue(s) required for the propagation of feature annotation.</text>
</comment>
<evidence type="ECO:0000256" key="2">
    <source>
        <dbReference type="ARBA" id="ARBA00023015"/>
    </source>
</evidence>
<comment type="subcellular location">
    <subcellularLocation>
        <location evidence="1">Nucleus</location>
    </subcellularLocation>
</comment>
<evidence type="ECO:0000313" key="7">
    <source>
        <dbReference type="EMBL" id="MED6225398.1"/>
    </source>
</evidence>
<proteinExistence type="inferred from homology"/>
<feature type="compositionally biased region" description="Basic and acidic residues" evidence="6">
    <location>
        <begin position="524"/>
        <end position="536"/>
    </location>
</feature>
<evidence type="ECO:0000256" key="1">
    <source>
        <dbReference type="ARBA" id="ARBA00004123"/>
    </source>
</evidence>
<accession>A0ABU6ZTQ6</accession>
<dbReference type="InterPro" id="IPR005202">
    <property type="entry name" value="TF_GRAS"/>
</dbReference>
<name>A0ABU6ZTQ6_9FABA</name>
<comment type="similarity">
    <text evidence="5">Belongs to the GRAS family.</text>
</comment>
<dbReference type="PANTHER" id="PTHR31636">
    <property type="entry name" value="OSJNBA0084A10.13 PROTEIN-RELATED"/>
    <property type="match status" value="1"/>
</dbReference>
<comment type="caution">
    <text evidence="7">The sequence shown here is derived from an EMBL/GenBank/DDBJ whole genome shotgun (WGS) entry which is preliminary data.</text>
</comment>
<feature type="region of interest" description="Disordered" evidence="6">
    <location>
        <begin position="523"/>
        <end position="547"/>
    </location>
</feature>
<evidence type="ECO:0000256" key="6">
    <source>
        <dbReference type="SAM" id="MobiDB-lite"/>
    </source>
</evidence>
<protein>
    <submittedName>
        <fullName evidence="7">Uncharacterized protein</fullName>
    </submittedName>
</protein>
<feature type="non-terminal residue" evidence="7">
    <location>
        <position position="568"/>
    </location>
</feature>
<dbReference type="Pfam" id="PF03514">
    <property type="entry name" value="GRAS"/>
    <property type="match status" value="1"/>
</dbReference>
<dbReference type="EMBL" id="JASCZI010273842">
    <property type="protein sequence ID" value="MED6225398.1"/>
    <property type="molecule type" value="Genomic_DNA"/>
</dbReference>
<dbReference type="Proteomes" id="UP001341840">
    <property type="component" value="Unassembled WGS sequence"/>
</dbReference>
<evidence type="ECO:0000256" key="5">
    <source>
        <dbReference type="PROSITE-ProRule" id="PRU01191"/>
    </source>
</evidence>
<keyword evidence="4" id="KW-0539">Nucleus</keyword>
<feature type="region of interest" description="SAW" evidence="5">
    <location>
        <begin position="453"/>
        <end position="526"/>
    </location>
</feature>
<reference evidence="7 8" key="1">
    <citation type="journal article" date="2023" name="Plants (Basel)">
        <title>Bridging the Gap: Combining Genomics and Transcriptomics Approaches to Understand Stylosanthes scabra, an Orphan Legume from the Brazilian Caatinga.</title>
        <authorList>
            <person name="Ferreira-Neto J.R.C."/>
            <person name="da Silva M.D."/>
            <person name="Binneck E."/>
            <person name="de Melo N.F."/>
            <person name="da Silva R.H."/>
            <person name="de Melo A.L.T.M."/>
            <person name="Pandolfi V."/>
            <person name="Bustamante F.O."/>
            <person name="Brasileiro-Vidal A.C."/>
            <person name="Benko-Iseppon A.M."/>
        </authorList>
    </citation>
    <scope>NUCLEOTIDE SEQUENCE [LARGE SCALE GENOMIC DNA]</scope>
    <source>
        <tissue evidence="7">Leaves</tissue>
    </source>
</reference>
<evidence type="ECO:0000256" key="4">
    <source>
        <dbReference type="ARBA" id="ARBA00023242"/>
    </source>
</evidence>
<keyword evidence="8" id="KW-1185">Reference proteome</keyword>
<feature type="compositionally biased region" description="Basic residues" evidence="6">
    <location>
        <begin position="537"/>
        <end position="547"/>
    </location>
</feature>
<feature type="short sequence motif" description="LxCxE motif" evidence="5">
    <location>
        <begin position="161"/>
        <end position="165"/>
    </location>
</feature>
<keyword evidence="2" id="KW-0805">Transcription regulation</keyword>
<feature type="region of interest" description="PFYRE" evidence="5">
    <location>
        <begin position="359"/>
        <end position="450"/>
    </location>
</feature>
<organism evidence="7 8">
    <name type="scientific">Stylosanthes scabra</name>
    <dbReference type="NCBI Taxonomy" id="79078"/>
    <lineage>
        <taxon>Eukaryota</taxon>
        <taxon>Viridiplantae</taxon>
        <taxon>Streptophyta</taxon>
        <taxon>Embryophyta</taxon>
        <taxon>Tracheophyta</taxon>
        <taxon>Spermatophyta</taxon>
        <taxon>Magnoliopsida</taxon>
        <taxon>eudicotyledons</taxon>
        <taxon>Gunneridae</taxon>
        <taxon>Pentapetalae</taxon>
        <taxon>rosids</taxon>
        <taxon>fabids</taxon>
        <taxon>Fabales</taxon>
        <taxon>Fabaceae</taxon>
        <taxon>Papilionoideae</taxon>
        <taxon>50 kb inversion clade</taxon>
        <taxon>dalbergioids sensu lato</taxon>
        <taxon>Dalbergieae</taxon>
        <taxon>Pterocarpus clade</taxon>
        <taxon>Stylosanthes</taxon>
    </lineage>
</organism>
<dbReference type="PROSITE" id="PS50985">
    <property type="entry name" value="GRAS"/>
    <property type="match status" value="1"/>
</dbReference>
<sequence length="568" mass="65242">MEDVNTNWLPFNHEFAIRRFCPERMEQEQREECHDQDARLSCSSDFTINPCLANSSEVDDFVESIINMDHHYDYDDDDYHDHGEEQDQDQDEDHIDAYSMVMNDDDHVYGYAPITMEDDEETEIMEQIMDGSYGAPPELVSTVEDPSRGIDRGLDLIHMLLACAEAVGCRDTQPAHFLLNRIWSVANPCGNSLERVSYCFATGLKRRLSLLPFNTTTQRTSFITEDVPLITRENKLEAFQLLCQTTPYIALGFMAANETIYQKSVGKSSIHIIELGMENTLQWPSLLRALVSRPEGPPRIRITGLIRAEDYSKLEASMSFLVEEAKSLGVTVEFRLIPEAAVLSLFTAEKLQLREGEVLFVNSILQLHTHVKESRGFLKEILLSIKKLGPCTFTIVEQDSNHNGPFFLGRFLESLHYYSAIFDSLEECMPRDSQQRMKIEGAYFAEEICNIVAYEGPDRIERHERAEKWRRQLGRAGFQVMPLKCTSQARMYLSVYDCDGYTLSSEKGCLLLGWKGRPIVMKKPAREARRSGGSRDHAKKKRQTLRLKKRWRCNEVAVEGGRRERRSR</sequence>
<gene>
    <name evidence="7" type="ORF">PIB30_093305</name>
</gene>
<evidence type="ECO:0000256" key="3">
    <source>
        <dbReference type="ARBA" id="ARBA00023163"/>
    </source>
</evidence>
<keyword evidence="3" id="KW-0804">Transcription</keyword>